<sequence>MLPVIKTYAINLKHRTDRKAHIQAQFEGRKEFDLKIIEACEAQIGAVGLWNSVLYILGNVADRNDEYIIICEDDHQFTANYSPELFISCIEQARAKGADILCGGVSWLNCAIQISKELFWVEKFTGGQFIVIFNKFTPFLLSAVFKDSDCYDLVISSLTNQKFIIHPFISTQKEFGYSDVTEINSIEGRVNGLFNKTSASVQILKDVSAFYKKSQDKINQANHVAVIKDMVIPTYIINLKDRTARREHIEKQFENRPEFDFSVIEACEHEIGAVGLWNSIRKIIEIAQSNEDDVIIICEDDHEFTSDYSSDLLMKNIIEAYQQGIEVLSGGIGGFGAIIPVTRNRLWVNAFLSTQFIIVYKRIFQKILDAPFDDKVVADGAISEIADNKMVLYPFISVQKDFGYSDVTAVHNTNSGLVNTMFEDTSMRIQNIYSAMDVLFEEMIVVSV</sequence>
<feature type="domain" description="Glycosyl transferase family 25" evidence="1">
    <location>
        <begin position="233"/>
        <end position="269"/>
    </location>
</feature>
<dbReference type="InterPro" id="IPR002654">
    <property type="entry name" value="Glyco_trans_25"/>
</dbReference>
<proteinExistence type="predicted"/>
<dbReference type="Pfam" id="PF01755">
    <property type="entry name" value="Glyco_transf_25"/>
    <property type="match status" value="1"/>
</dbReference>
<organism evidence="2 3">
    <name type="scientific">Pedobacter cryoconitis</name>
    <dbReference type="NCBI Taxonomy" id="188932"/>
    <lineage>
        <taxon>Bacteria</taxon>
        <taxon>Pseudomonadati</taxon>
        <taxon>Bacteroidota</taxon>
        <taxon>Sphingobacteriia</taxon>
        <taxon>Sphingobacteriales</taxon>
        <taxon>Sphingobacteriaceae</taxon>
        <taxon>Pedobacter</taxon>
    </lineage>
</organism>
<dbReference type="KEGG" id="pcm:AY601_0441"/>
<gene>
    <name evidence="2" type="ORF">AY601_0441</name>
</gene>
<dbReference type="PATRIC" id="fig|188932.3.peg.449"/>
<dbReference type="EMBL" id="CP014504">
    <property type="protein sequence ID" value="AMP97397.1"/>
    <property type="molecule type" value="Genomic_DNA"/>
</dbReference>
<evidence type="ECO:0000313" key="2">
    <source>
        <dbReference type="EMBL" id="AMP97397.1"/>
    </source>
</evidence>
<evidence type="ECO:0000313" key="3">
    <source>
        <dbReference type="Proteomes" id="UP000071561"/>
    </source>
</evidence>
<evidence type="ECO:0000259" key="1">
    <source>
        <dbReference type="Pfam" id="PF01755"/>
    </source>
</evidence>
<dbReference type="RefSeq" id="WP_068395776.1">
    <property type="nucleotide sequence ID" value="NZ_CP014504.1"/>
</dbReference>
<keyword evidence="3" id="KW-1185">Reference proteome</keyword>
<reference evidence="2 3" key="1">
    <citation type="submission" date="2016-03" db="EMBL/GenBank/DDBJ databases">
        <title>Complete genome sequence of Pedobacter cryoconitis PAMC 27485.</title>
        <authorList>
            <person name="Lee J."/>
            <person name="Kim O.-S."/>
        </authorList>
    </citation>
    <scope>NUCLEOTIDE SEQUENCE [LARGE SCALE GENOMIC DNA]</scope>
    <source>
        <strain evidence="2 3">PAMC 27485</strain>
    </source>
</reference>
<name>A0A127V825_9SPHI</name>
<protein>
    <recommendedName>
        <fullName evidence="1">Glycosyl transferase family 25 domain-containing protein</fullName>
    </recommendedName>
</protein>
<dbReference type="AlphaFoldDB" id="A0A127V825"/>
<dbReference type="Proteomes" id="UP000071561">
    <property type="component" value="Chromosome"/>
</dbReference>
<accession>A0A127V825</accession>